<evidence type="ECO:0000313" key="2">
    <source>
        <dbReference type="Proteomes" id="UP000515909"/>
    </source>
</evidence>
<dbReference type="RefSeq" id="WP_066650120.1">
    <property type="nucleotide sequence ID" value="NZ_VWXL01000053.1"/>
</dbReference>
<dbReference type="OrthoDB" id="1860641at2"/>
<reference evidence="1 2" key="1">
    <citation type="submission" date="2020-08" db="EMBL/GenBank/DDBJ databases">
        <title>The isolate Caproiciproducens sp. 7D4C2 produces n-caproate at mildly acidic conditions from hexoses: genome and rBOX comparison with related strains and chain-elongating bacteria.</title>
        <authorList>
            <person name="Esquivel-Elizondo S."/>
            <person name="Bagci C."/>
            <person name="Temovska M."/>
            <person name="Jeon B.S."/>
            <person name="Bessarab I."/>
            <person name="Williams R.B.H."/>
            <person name="Huson D.H."/>
            <person name="Angenent L.T."/>
        </authorList>
    </citation>
    <scope>NUCLEOTIDE SEQUENCE [LARGE SCALE GENOMIC DNA]</scope>
    <source>
        <strain evidence="1 2">7D4C2</strain>
    </source>
</reference>
<dbReference type="EMBL" id="CP060286">
    <property type="protein sequence ID" value="QNK42541.1"/>
    <property type="molecule type" value="Genomic_DNA"/>
</dbReference>
<dbReference type="Proteomes" id="UP000515909">
    <property type="component" value="Chromosome"/>
</dbReference>
<sequence>MTEIDPKMKDRFNSLSEDLKSEIMKQNVQIRSLQDLIHCLEKIVKEG</sequence>
<proteinExistence type="predicted"/>
<name>A0A7G8TG00_9FIRM</name>
<protein>
    <submittedName>
        <fullName evidence="1">Molecular chaperone GroEL</fullName>
    </submittedName>
</protein>
<evidence type="ECO:0000313" key="1">
    <source>
        <dbReference type="EMBL" id="QNK42541.1"/>
    </source>
</evidence>
<dbReference type="KEGG" id="cfem:HCR03_06505"/>
<organism evidence="1 2">
    <name type="scientific">Caproicibacter fermentans</name>
    <dbReference type="NCBI Taxonomy" id="2576756"/>
    <lineage>
        <taxon>Bacteria</taxon>
        <taxon>Bacillati</taxon>
        <taxon>Bacillota</taxon>
        <taxon>Clostridia</taxon>
        <taxon>Eubacteriales</taxon>
        <taxon>Acutalibacteraceae</taxon>
        <taxon>Caproicibacter</taxon>
    </lineage>
</organism>
<accession>A0A7G8TG00</accession>
<gene>
    <name evidence="1" type="ORF">HCR03_06505</name>
</gene>
<dbReference type="AlphaFoldDB" id="A0A7G8TG00"/>